<reference evidence="5" key="1">
    <citation type="journal article" date="2019" name="Int. J. Syst. Evol. Microbiol.">
        <title>The Global Catalogue of Microorganisms (GCM) 10K type strain sequencing project: providing services to taxonomists for standard genome sequencing and annotation.</title>
        <authorList>
            <consortium name="The Broad Institute Genomics Platform"/>
            <consortium name="The Broad Institute Genome Sequencing Center for Infectious Disease"/>
            <person name="Wu L."/>
            <person name="Ma J."/>
        </authorList>
    </citation>
    <scope>NUCLEOTIDE SEQUENCE [LARGE SCALE GENOMIC DNA]</scope>
    <source>
        <strain evidence="5">CGMCC 1.13574</strain>
    </source>
</reference>
<evidence type="ECO:0000313" key="5">
    <source>
        <dbReference type="Proteomes" id="UP001595892"/>
    </source>
</evidence>
<protein>
    <recommendedName>
        <fullName evidence="3">Protein kinase domain-containing protein</fullName>
    </recommendedName>
</protein>
<keyword evidence="2" id="KW-1133">Transmembrane helix</keyword>
<accession>A0ABV9NQ37</accession>
<name>A0ABV9NQ37_9GAMM</name>
<dbReference type="Gene3D" id="1.10.510.10">
    <property type="entry name" value="Transferase(Phosphotransferase) domain 1"/>
    <property type="match status" value="1"/>
</dbReference>
<evidence type="ECO:0000256" key="1">
    <source>
        <dbReference type="SAM" id="MobiDB-lite"/>
    </source>
</evidence>
<keyword evidence="5" id="KW-1185">Reference proteome</keyword>
<feature type="region of interest" description="Disordered" evidence="1">
    <location>
        <begin position="362"/>
        <end position="382"/>
    </location>
</feature>
<sequence>MPQRTGSRIHVAADHGGRLTLGRLLKSGGAGSVFLLAERGDSVAKLYHAHVGVETYARKVEAMLRLRPELPDIEHEGAAQVQLAWPSALARDAQGRFLGFVMPLLDFEATCDLEYVLQERQARAAGLPTGLGAKVTLAANLAAVLAALHAEGHHVVDLKPVNLRFYRRSLHVAMLDCDGFSVRGDGERFPAEQFTPDYLAPEFHRRGVPPEAGEAQDRFALAVVVFQLLNFGIHPFSGRPAHDRVPTDLPGRIAGRFHAYGLKRHAAIAPVPGSGHTAMPQALRELFDRAFRGPAAGRPSAGEWAVALRGYALRTGGGLVVCETDPGHQHFAGLPCAACARAARLESRARAAPPSARVRVRAATVPQRRAVQEQGAPPLAGPAGLPPAAGGVGAQPASGGAGWIAALVLLAAFAVFVLLAFVESTPRRHERAALPAPVQVEAPPADRHRVGYGALPAEALRASVRLAAEAAGEGDWSTFRREIERLRRAQAAQPFRHASAAAVFEMELQHRRLSERSAIVEYEETASRLRPQLQRDRYAHETALMLAWLAQAHGRSDERRAALEQATWSRPMDPAGWFGLARLALEEAGPPREDAPLPATALAYATVGEFVGRPRSADDAAAALALVLGRFRAGLPPNTAAEAVAIERLHVEAVARAARVDPDRPPGPGPGAGARRSPLFLGMSALEESLHGLEAEGLGRRWRLVLWVDLDHFGLPRYIDIVQSSGDAVLDQQVAELVSRLPFAPARDGGGYVAGGLQLPVAHWRPAPPPGSPAGGVE</sequence>
<keyword evidence="2" id="KW-0472">Membrane</keyword>
<evidence type="ECO:0000313" key="4">
    <source>
        <dbReference type="EMBL" id="MFC4729579.1"/>
    </source>
</evidence>
<feature type="domain" description="Protein kinase" evidence="3">
    <location>
        <begin position="19"/>
        <end position="312"/>
    </location>
</feature>
<dbReference type="EMBL" id="JBHSGG010000047">
    <property type="protein sequence ID" value="MFC4729579.1"/>
    <property type="molecule type" value="Genomic_DNA"/>
</dbReference>
<dbReference type="SMART" id="SM00220">
    <property type="entry name" value="S_TKc"/>
    <property type="match status" value="1"/>
</dbReference>
<organism evidence="4 5">
    <name type="scientific">Coralloluteibacterium thermophilum</name>
    <dbReference type="NCBI Taxonomy" id="2707049"/>
    <lineage>
        <taxon>Bacteria</taxon>
        <taxon>Pseudomonadati</taxon>
        <taxon>Pseudomonadota</taxon>
        <taxon>Gammaproteobacteria</taxon>
        <taxon>Lysobacterales</taxon>
        <taxon>Lysobacteraceae</taxon>
        <taxon>Coralloluteibacterium</taxon>
    </lineage>
</organism>
<dbReference type="Proteomes" id="UP001595892">
    <property type="component" value="Unassembled WGS sequence"/>
</dbReference>
<dbReference type="PROSITE" id="PS50011">
    <property type="entry name" value="PROTEIN_KINASE_DOM"/>
    <property type="match status" value="1"/>
</dbReference>
<evidence type="ECO:0000256" key="2">
    <source>
        <dbReference type="SAM" id="Phobius"/>
    </source>
</evidence>
<gene>
    <name evidence="4" type="ORF">ACFO3Q_15520</name>
</gene>
<proteinExistence type="predicted"/>
<dbReference type="SUPFAM" id="SSF74653">
    <property type="entry name" value="TolA/TonB C-terminal domain"/>
    <property type="match status" value="1"/>
</dbReference>
<dbReference type="InterPro" id="IPR011009">
    <property type="entry name" value="Kinase-like_dom_sf"/>
</dbReference>
<keyword evidence="2" id="KW-0812">Transmembrane</keyword>
<evidence type="ECO:0000259" key="3">
    <source>
        <dbReference type="PROSITE" id="PS50011"/>
    </source>
</evidence>
<comment type="caution">
    <text evidence="4">The sequence shown here is derived from an EMBL/GenBank/DDBJ whole genome shotgun (WGS) entry which is preliminary data.</text>
</comment>
<feature type="transmembrane region" description="Helical" evidence="2">
    <location>
        <begin position="401"/>
        <end position="422"/>
    </location>
</feature>
<dbReference type="RefSeq" id="WP_377005605.1">
    <property type="nucleotide sequence ID" value="NZ_JBHSGG010000047.1"/>
</dbReference>
<dbReference type="SUPFAM" id="SSF56112">
    <property type="entry name" value="Protein kinase-like (PK-like)"/>
    <property type="match status" value="1"/>
</dbReference>
<dbReference type="InterPro" id="IPR000719">
    <property type="entry name" value="Prot_kinase_dom"/>
</dbReference>